<organism evidence="1 3">
    <name type="scientific">Homo sapiens</name>
    <name type="common">Human</name>
    <dbReference type="NCBI Taxonomy" id="9606"/>
    <lineage>
        <taxon>Eukaryota</taxon>
        <taxon>Metazoa</taxon>
        <taxon>Chordata</taxon>
        <taxon>Craniata</taxon>
        <taxon>Vertebrata</taxon>
        <taxon>Euteleostomi</taxon>
        <taxon>Mammalia</taxon>
        <taxon>Eutheria</taxon>
        <taxon>Euarchontoglires</taxon>
        <taxon>Primates</taxon>
        <taxon>Haplorrhini</taxon>
        <taxon>Catarrhini</taxon>
        <taxon>Hominidae</taxon>
        <taxon>Homo</taxon>
    </lineage>
</organism>
<reference evidence="1" key="4">
    <citation type="submission" date="2025-05" db="UniProtKB">
        <authorList>
            <consortium name="Ensembl"/>
        </authorList>
    </citation>
    <scope>IDENTIFICATION</scope>
</reference>
<dbReference type="Proteomes" id="UP000005640">
    <property type="component" value="Chromosome 13"/>
</dbReference>
<dbReference type="ExpressionAtlas" id="A0A494C138">
    <property type="expression patterns" value="baseline and differential"/>
</dbReference>
<dbReference type="GeneTree" id="ENSGT00940000163782"/>
<name>A0A494C138_HUMAN</name>
<evidence type="ECO:0000313" key="2">
    <source>
        <dbReference type="Ensembl" id="ENSP00000507480"/>
    </source>
</evidence>
<dbReference type="Ensembl" id="ENST00000650833.1">
    <property type="protein sequence ID" value="ENSP00000498848.1"/>
    <property type="gene ID" value="ENSG00000102796.12"/>
</dbReference>
<dbReference type="Ensembl" id="ENST00000682342.1">
    <property type="protein sequence ID" value="ENSP00000507480.1"/>
    <property type="gene ID" value="ENSG00000102796.12"/>
</dbReference>
<dbReference type="HGNC" id="HGNC:25832">
    <property type="gene designation" value="DHRS12"/>
</dbReference>
<evidence type="ECO:0000313" key="3">
    <source>
        <dbReference type="Proteomes" id="UP000005640"/>
    </source>
</evidence>
<dbReference type="ChiTaRS" id="DHRS12">
    <property type="organism name" value="human"/>
</dbReference>
<dbReference type="OpenTargets" id="ENSG00000102796"/>
<dbReference type="VEuPathDB" id="HostDB:ENSG00000102796"/>
<gene>
    <name evidence="1" type="primary">DHRS12</name>
</gene>
<dbReference type="Bgee" id="ENSG00000102796">
    <property type="expression patterns" value="Expressed in body of pancreas and 97 other cell types or tissues"/>
</dbReference>
<evidence type="ECO:0000313" key="1">
    <source>
        <dbReference type="Ensembl" id="ENSP00000498848.1"/>
    </source>
</evidence>
<reference evidence="1 3" key="2">
    <citation type="journal article" date="2004" name="Nature">
        <title>The DNA sequence and analysis of human chromosome 13.</title>
        <authorList>
            <person name="Dunham A."/>
            <person name="Matthews L.H."/>
            <person name="Burton J."/>
            <person name="Ashurst J.L."/>
            <person name="Howe K.L."/>
            <person name="Ashcroft K.J."/>
            <person name="Beare D.M."/>
            <person name="Burford D.C."/>
            <person name="Hunt S.E."/>
            <person name="Griffiths-Jones S."/>
            <person name="Jones M.C."/>
            <person name="Keenan S.J."/>
            <person name="Oliver K."/>
            <person name="Scott C.E."/>
            <person name="Ainscough R."/>
            <person name="Almeida J.P."/>
            <person name="Ambrose K.D."/>
            <person name="Andrews D.T."/>
            <person name="Ashwell R.I."/>
            <person name="Babbage A.K."/>
            <person name="Bagguley C.L."/>
            <person name="Bailey J."/>
            <person name="Bannerjee R."/>
            <person name="Barlow K.F."/>
            <person name="Bates K."/>
            <person name="Beasley H."/>
            <person name="Bird C.P."/>
            <person name="Bray-Allen S."/>
            <person name="Brown A.J."/>
            <person name="Brown J.Y."/>
            <person name="Burrill W."/>
            <person name="Carder C."/>
            <person name="Carter N.P."/>
            <person name="Chapman J.C."/>
            <person name="Clamp M.E."/>
            <person name="Clark S.Y."/>
            <person name="Clarke G."/>
            <person name="Clee C.M."/>
            <person name="Clegg S.C."/>
            <person name="Cobley V."/>
            <person name="Collins J.E."/>
            <person name="Corby N."/>
            <person name="Coville G.J."/>
            <person name="Deloukas P."/>
            <person name="Dhami P."/>
            <person name="Dunham I."/>
            <person name="Dunn M."/>
            <person name="Earthrowl M.E."/>
            <person name="Ellington A.G."/>
            <person name="Faulkner L."/>
            <person name="Frankish A.G."/>
            <person name="Frankland J."/>
            <person name="French L."/>
            <person name="Garner P."/>
            <person name="Garnett J."/>
            <person name="Gilbert J.G."/>
            <person name="Gilson C.J."/>
            <person name="Ghori J."/>
            <person name="Grafham D.V."/>
            <person name="Gribble S.M."/>
            <person name="Griffiths C."/>
            <person name="Hall R.E."/>
            <person name="Hammond S."/>
            <person name="Harley J.L."/>
            <person name="Hart E.A."/>
            <person name="Heath P.D."/>
            <person name="Howden P.J."/>
            <person name="Huckle E.J."/>
            <person name="Hunt P.J."/>
            <person name="Hunt A.R."/>
            <person name="Johnson C."/>
            <person name="Johnson D."/>
            <person name="Kay M."/>
            <person name="Kimberley A.M."/>
            <person name="King A."/>
            <person name="Laird G.K."/>
            <person name="Langford C.J."/>
            <person name="Lawlor S."/>
            <person name="Leongamornlert D.A."/>
            <person name="Lloyd D.M."/>
            <person name="Lloyd C."/>
            <person name="Loveland J.E."/>
            <person name="Lovell J."/>
            <person name="Martin S."/>
            <person name="Mashreghi-Mohammadi M."/>
            <person name="McLaren S.J."/>
            <person name="McMurray A."/>
            <person name="Milne S."/>
            <person name="Moore M.J."/>
            <person name="Nickerson T."/>
            <person name="Palmer S.A."/>
            <person name="Pearce A.V."/>
            <person name="Peck A.I."/>
            <person name="Pelan S."/>
            <person name="Phillimore B."/>
            <person name="Porter K.M."/>
            <person name="Rice C.M."/>
            <person name="Searle S."/>
            <person name="Sehra H.K."/>
            <person name="Shownkeen R."/>
            <person name="Skuce C.D."/>
            <person name="Smith M."/>
            <person name="Steward C.A."/>
            <person name="Sycamore N."/>
            <person name="Tester J."/>
            <person name="Thomas D.W."/>
            <person name="Tracey A."/>
            <person name="Tromans A."/>
            <person name="Tubby B."/>
            <person name="Wall M."/>
            <person name="Wallis J.M."/>
            <person name="West A.P."/>
            <person name="Whitehead S.L."/>
            <person name="Willey D.L."/>
            <person name="Wilming L."/>
            <person name="Wray P.W."/>
            <person name="Wright M.W."/>
            <person name="Young L."/>
            <person name="Coulson A."/>
            <person name="Durbin R."/>
            <person name="Hubbard T."/>
            <person name="Sulston J.E."/>
            <person name="Beck S."/>
            <person name="Bentley D.R."/>
            <person name="Rogers J."/>
            <person name="Ross M.T."/>
        </authorList>
    </citation>
    <scope>NUCLEOTIDE SEQUENCE [LARGE SCALE GENOMIC DNA]</scope>
</reference>
<accession>A0A494C138</accession>
<evidence type="ECO:0007829" key="4">
    <source>
        <dbReference type="ProteomicsDB" id="A0A494C138"/>
    </source>
</evidence>
<reference evidence="1" key="3">
    <citation type="journal article" date="2004" name="Nature">
        <title>Finishing the euchromatic sequence of the human genome.</title>
        <authorList>
            <consortium name="International Human Genome Sequencing Consortium"/>
        </authorList>
    </citation>
    <scope>NUCLEOTIDE SEQUENCE [LARGE SCALE GENOMIC DNA]</scope>
</reference>
<dbReference type="EMBL" id="AL136525">
    <property type="status" value="NOT_ANNOTATED_CDS"/>
    <property type="molecule type" value="Genomic_DNA"/>
</dbReference>
<dbReference type="EMBL" id="AL162377">
    <property type="status" value="NOT_ANNOTATED_CDS"/>
    <property type="molecule type" value="Genomic_DNA"/>
</dbReference>
<protein>
    <submittedName>
        <fullName evidence="1">Dehydrogenase/reductase 12</fullName>
    </submittedName>
    <submittedName>
        <fullName evidence="2">Dehydrogenase/reductase SDR family member 12</fullName>
    </submittedName>
</protein>
<reference evidence="1" key="1">
    <citation type="journal article" date="2001" name="Nature">
        <title>Initial sequencing and analysis of the human genome.</title>
        <authorList>
            <consortium name="International Human Genome Sequencing Consortium"/>
            <person name="Lander E.S."/>
            <person name="Linton L.M."/>
            <person name="Birren B."/>
            <person name="Nusbaum C."/>
            <person name="Zody M.C."/>
            <person name="Baldwin J."/>
            <person name="Devon K."/>
            <person name="Dewar K."/>
            <person name="Doyle M."/>
            <person name="FitzHugh W."/>
            <person name="Funke R."/>
            <person name="Gage D."/>
            <person name="Harris K."/>
            <person name="Heaford A."/>
            <person name="Howland J."/>
            <person name="Kann L."/>
            <person name="Lehoczky J."/>
            <person name="LeVine R."/>
            <person name="McEwan P."/>
            <person name="McKernan K."/>
            <person name="Meldrim J."/>
            <person name="Mesirov J.P."/>
            <person name="Miranda C."/>
            <person name="Morris W."/>
            <person name="Naylor J."/>
            <person name="Raymond C."/>
            <person name="Rosetti M."/>
            <person name="Santos R."/>
            <person name="Sheridan A."/>
            <person name="Sougnez C."/>
            <person name="Stange-Thomann N."/>
            <person name="Stojanovic N."/>
            <person name="Subramanian A."/>
            <person name="Wyman D."/>
            <person name="Rogers J."/>
            <person name="Sulston J."/>
            <person name="Ainscough R."/>
            <person name="Beck S."/>
            <person name="Bentley D."/>
            <person name="Burton J."/>
            <person name="Clee C."/>
            <person name="Carter N."/>
            <person name="Coulson A."/>
            <person name="Deadman R."/>
            <person name="Deloukas P."/>
            <person name="Dunham A."/>
            <person name="Dunham I."/>
            <person name="Durbin R."/>
            <person name="French L."/>
            <person name="Grafham D."/>
            <person name="Gregory S."/>
            <person name="Hubbard T."/>
            <person name="Humphray S."/>
            <person name="Hunt A."/>
            <person name="Jones M."/>
            <person name="Lloyd C."/>
            <person name="McMurray A."/>
            <person name="Matthews L."/>
            <person name="Mercer S."/>
            <person name="Milne S."/>
            <person name="Mullikin J.C."/>
            <person name="Mungall A."/>
            <person name="Plumb R."/>
            <person name="Ross M."/>
            <person name="Shownkeen R."/>
            <person name="Sims S."/>
            <person name="Waterston R.H."/>
            <person name="Wilson R.K."/>
            <person name="Hillier L.W."/>
            <person name="McPherson J.D."/>
            <person name="Marra M.A."/>
            <person name="Mardis E.R."/>
            <person name="Fulton L.A."/>
            <person name="Chinwalla A.T."/>
            <person name="Pepin K.H."/>
            <person name="Gish W.R."/>
            <person name="Chissoe S.L."/>
            <person name="Wendl M.C."/>
            <person name="Delehaunty K.D."/>
            <person name="Miner T.L."/>
            <person name="Delehaunty A."/>
            <person name="Kramer J.B."/>
            <person name="Cook L.L."/>
            <person name="Fulton R.S."/>
            <person name="Johnson D.L."/>
            <person name="Minx P.J."/>
            <person name="Clifton S.W."/>
            <person name="Hawkins T."/>
            <person name="Branscomb E."/>
            <person name="Predki P."/>
            <person name="Richardson P."/>
            <person name="Wenning S."/>
            <person name="Slezak T."/>
            <person name="Doggett N."/>
            <person name="Cheng J.F."/>
            <person name="Olsen A."/>
            <person name="Lucas S."/>
            <person name="Elkin C."/>
            <person name="Uberbacher E."/>
            <person name="Frazier M."/>
            <person name="Gibbs R.A."/>
            <person name="Muzny D.M."/>
            <person name="Scherer S.E."/>
            <person name="Bouck J.B."/>
            <person name="Sodergren E.J."/>
            <person name="Worley K.C."/>
            <person name="Rives C.M."/>
            <person name="Gorrell J.H."/>
            <person name="Metzker M.L."/>
            <person name="Naylor S.L."/>
            <person name="Kucherlapati R.S."/>
            <person name="Nelson D.L."/>
            <person name="Weinstock G.M."/>
            <person name="Sakaki Y."/>
            <person name="Fujiyama A."/>
            <person name="Hattori M."/>
            <person name="Yada T."/>
            <person name="Toyoda A."/>
            <person name="Itoh T."/>
            <person name="Kawagoe C."/>
            <person name="Watanabe H."/>
            <person name="Totoki Y."/>
            <person name="Taylor T."/>
            <person name="Weissenbach J."/>
            <person name="Heilig R."/>
            <person name="Saurin W."/>
            <person name="Artiguenave F."/>
            <person name="Brottier P."/>
            <person name="Bruls T."/>
            <person name="Pelletier E."/>
            <person name="Robert C."/>
            <person name="Wincker P."/>
            <person name="Smith D.R."/>
            <person name="Doucette-Stamm L."/>
            <person name="Rubenfield M."/>
            <person name="Weinstock K."/>
            <person name="Lee H.M."/>
            <person name="Dubois J."/>
            <person name="Rosenthal A."/>
            <person name="Platzer M."/>
            <person name="Nyakatura G."/>
            <person name="Taudien S."/>
            <person name="Rump A."/>
            <person name="Yang H."/>
            <person name="Yu J."/>
            <person name="Wang J."/>
            <person name="Huang G."/>
            <person name="Gu J."/>
            <person name="Hood L."/>
            <person name="Rowen L."/>
            <person name="Madan A."/>
            <person name="Qin S."/>
            <person name="Davis R.W."/>
            <person name="Federspiel N.A."/>
            <person name="Abola A.P."/>
            <person name="Proctor M.J."/>
            <person name="Myers R.M."/>
            <person name="Schmutz J."/>
            <person name="Dickson M."/>
            <person name="Grimwood J."/>
            <person name="Cox D.R."/>
            <person name="Olson M.V."/>
            <person name="Kaul R."/>
            <person name="Raymond C."/>
            <person name="Shimizu N."/>
            <person name="Kawasaki K."/>
            <person name="Minoshima S."/>
            <person name="Evans G.A."/>
            <person name="Athanasiou M."/>
            <person name="Schultz R."/>
            <person name="Roe B.A."/>
            <person name="Chen F."/>
            <person name="Pan H."/>
            <person name="Ramser J."/>
            <person name="Lehrach H."/>
            <person name="Reinhardt R."/>
            <person name="McCombie W.R."/>
            <person name="de la Bastide M."/>
            <person name="Dedhia N."/>
            <person name="Blocker H."/>
            <person name="Hornischer K."/>
            <person name="Nordsiek G."/>
            <person name="Agarwala R."/>
            <person name="Aravind L."/>
            <person name="Bailey J.A."/>
            <person name="Bateman A."/>
            <person name="Batzoglou S."/>
            <person name="Birney E."/>
            <person name="Bork P."/>
            <person name="Brown D.G."/>
            <person name="Burge C.B."/>
            <person name="Cerutti L."/>
            <person name="Chen H.C."/>
            <person name="Church D."/>
            <person name="Clamp M."/>
            <person name="Copley R.R."/>
            <person name="Doerks T."/>
            <person name="Eddy S.R."/>
            <person name="Eichler E.E."/>
            <person name="Furey T.S."/>
            <person name="Galagan J."/>
            <person name="Gilbert J.G."/>
            <person name="Harmon C."/>
            <person name="Hayashizaki Y."/>
            <person name="Haussler D."/>
            <person name="Hermjakob H."/>
            <person name="Hokamp K."/>
            <person name="Jang W."/>
            <person name="Johnson L.S."/>
            <person name="Jones T.A."/>
            <person name="Kasif S."/>
            <person name="Kaspryzk A."/>
            <person name="Kennedy S."/>
            <person name="Kent W.J."/>
            <person name="Kitts P."/>
            <person name="Koonin E.V."/>
            <person name="Korf I."/>
            <person name="Kulp D."/>
            <person name="Lancet D."/>
            <person name="Lowe T.M."/>
            <person name="McLysaght A."/>
            <person name="Mikkelsen T."/>
            <person name="Moran J.V."/>
            <person name="Mulder N."/>
            <person name="Pollara V.J."/>
            <person name="Ponting C.P."/>
            <person name="Schuler G."/>
            <person name="Schultz J."/>
            <person name="Slater G."/>
            <person name="Smit A.F."/>
            <person name="Stupka E."/>
            <person name="Szustakowski J."/>
            <person name="Thierry-Mieg D."/>
            <person name="Thierry-Mieg J."/>
            <person name="Wagner L."/>
            <person name="Wallis J."/>
            <person name="Wheeler R."/>
            <person name="Williams A."/>
            <person name="Wolf Y.I."/>
            <person name="Wolfe K.H."/>
            <person name="Yang S.P."/>
            <person name="Yeh R.F."/>
            <person name="Collins F."/>
            <person name="Guyer M.S."/>
            <person name="Peterson J."/>
            <person name="Felsenfeld A."/>
            <person name="Wetterstrand K.A."/>
            <person name="Patrinos A."/>
            <person name="Morgan M.J."/>
            <person name="de Jong P."/>
            <person name="Catanese J.J."/>
            <person name="Osoegawa K."/>
            <person name="Shizuya H."/>
            <person name="Choi S."/>
            <person name="Chen Y.J."/>
        </authorList>
    </citation>
    <scope>NUCLEOTIDE SEQUENCE [LARGE SCALE GENOMIC DNA]</scope>
</reference>
<proteinExistence type="evidence at protein level"/>
<dbReference type="OrthoDB" id="417891at2759"/>
<sequence length="100" mass="11498">MNLHVKTLSLMTWRSRFLEESFWSLEETAALAKQLPLKSPSEVAQFTWFVEIKPQQKMPGVRSSGRAVTRTFFCTLWTCLIPSKSGNLLKISSRNINSMF</sequence>
<keyword evidence="4" id="KW-1267">Proteomics identification</keyword>
<keyword evidence="3" id="KW-1185">Reference proteome</keyword>
<dbReference type="AlphaFoldDB" id="A0A494C138"/>